<dbReference type="Pfam" id="PF20514">
    <property type="entry name" value="WHD_ROXA"/>
    <property type="match status" value="1"/>
</dbReference>
<gene>
    <name evidence="7" type="ORF">M8T91_10205</name>
</gene>
<sequence length="418" mass="47060">MAAWRHCLRAPGLPVGNDRKQHAGALLVFNNEFPMPSPLTHLGEMPIDIFMRDYWQQKPLLIRNAFTDFKSPISAEMLAGMALEERVESRLVMEQGENEPWQLRTGPFTEADFLSLPRTHWTLLVQAADQWLSEIAELKECFRFIPDWRLDDVMISYAADQGSVGPHYDHYDVFLLQAEGKRLWQQGPKVDETQPRLAGTPLSILSAFEAENRWILEPGDMLYLPPQYSHWGIAEGACTTISIGFRAPSAAEILEELASEIATGLPDSMRYTDAGIEPTGNPAEIDAASVVRLQKQIGHWLQQPEKITRWFGAVMTEAKYPDIVALDADSAADWRKQLRRGLSLVLNPASRCAFCRQPATLFVDGEALPVPLAFARQFTANRTIRWRDIDNYPLLGVADGLIDQLVSQGTLIYPPEDF</sequence>
<dbReference type="InterPro" id="IPR046799">
    <property type="entry name" value="ROXA-like_wH"/>
</dbReference>
<evidence type="ECO:0000256" key="4">
    <source>
        <dbReference type="ARBA" id="ARBA00023002"/>
    </source>
</evidence>
<dbReference type="Proteomes" id="UP001321520">
    <property type="component" value="Chromosome"/>
</dbReference>
<dbReference type="PANTHER" id="PTHR13096">
    <property type="entry name" value="MINA53 MYC INDUCED NUCLEAR ANTIGEN"/>
    <property type="match status" value="1"/>
</dbReference>
<evidence type="ECO:0000313" key="7">
    <source>
        <dbReference type="EMBL" id="WKD48310.1"/>
    </source>
</evidence>
<keyword evidence="8" id="KW-1185">Reference proteome</keyword>
<dbReference type="Pfam" id="PF08007">
    <property type="entry name" value="JmjC_2"/>
    <property type="match status" value="1"/>
</dbReference>
<evidence type="ECO:0000313" key="8">
    <source>
        <dbReference type="Proteomes" id="UP001321520"/>
    </source>
</evidence>
<dbReference type="SMART" id="SM00558">
    <property type="entry name" value="JmjC"/>
    <property type="match status" value="1"/>
</dbReference>
<keyword evidence="3" id="KW-0223">Dioxygenase</keyword>
<dbReference type="PROSITE" id="PS51184">
    <property type="entry name" value="JMJC"/>
    <property type="match status" value="1"/>
</dbReference>
<accession>A0ABY9E770</accession>
<dbReference type="EMBL" id="CP098023">
    <property type="protein sequence ID" value="WKD48310.1"/>
    <property type="molecule type" value="Genomic_DNA"/>
</dbReference>
<protein>
    <submittedName>
        <fullName evidence="7">Cupin domain-containing protein</fullName>
    </submittedName>
</protein>
<evidence type="ECO:0000256" key="5">
    <source>
        <dbReference type="ARBA" id="ARBA00023004"/>
    </source>
</evidence>
<organism evidence="7 8">
    <name type="scientific">Microbulbifer spongiae</name>
    <dbReference type="NCBI Taxonomy" id="2944933"/>
    <lineage>
        <taxon>Bacteria</taxon>
        <taxon>Pseudomonadati</taxon>
        <taxon>Pseudomonadota</taxon>
        <taxon>Gammaproteobacteria</taxon>
        <taxon>Cellvibrionales</taxon>
        <taxon>Microbulbiferaceae</taxon>
        <taxon>Microbulbifer</taxon>
    </lineage>
</organism>
<feature type="domain" description="JmjC" evidence="6">
    <location>
        <begin position="134"/>
        <end position="262"/>
    </location>
</feature>
<evidence type="ECO:0000259" key="6">
    <source>
        <dbReference type="PROSITE" id="PS51184"/>
    </source>
</evidence>
<keyword evidence="5" id="KW-0408">Iron</keyword>
<dbReference type="SUPFAM" id="SSF51197">
    <property type="entry name" value="Clavaminate synthase-like"/>
    <property type="match status" value="1"/>
</dbReference>
<name>A0ABY9E770_9GAMM</name>
<dbReference type="Gene3D" id="2.60.120.650">
    <property type="entry name" value="Cupin"/>
    <property type="match status" value="1"/>
</dbReference>
<dbReference type="InterPro" id="IPR003347">
    <property type="entry name" value="JmjC_dom"/>
</dbReference>
<dbReference type="InterPro" id="IPR039994">
    <property type="entry name" value="NO66-like"/>
</dbReference>
<comment type="cofactor">
    <cofactor evidence="1">
        <name>Fe(2+)</name>
        <dbReference type="ChEBI" id="CHEBI:29033"/>
    </cofactor>
</comment>
<dbReference type="RefSeq" id="WP_301414023.1">
    <property type="nucleotide sequence ID" value="NZ_CP098023.1"/>
</dbReference>
<dbReference type="PANTHER" id="PTHR13096:SF8">
    <property type="entry name" value="RIBOSOMAL OXYGENASE 1"/>
    <property type="match status" value="1"/>
</dbReference>
<keyword evidence="2" id="KW-0479">Metal-binding</keyword>
<reference evidence="7 8" key="1">
    <citation type="submission" date="2022-05" db="EMBL/GenBank/DDBJ databases">
        <title>Microbulbifer sp. nov., isolated from sponge.</title>
        <authorList>
            <person name="Gao L."/>
        </authorList>
    </citation>
    <scope>NUCLEOTIDE SEQUENCE [LARGE SCALE GENOMIC DNA]</scope>
    <source>
        <strain evidence="7 8">MI-G</strain>
    </source>
</reference>
<proteinExistence type="predicted"/>
<dbReference type="Gene3D" id="3.40.366.30">
    <property type="entry name" value="50S ribosomal protein L16 arginine hydroxylase, Chain A, Domain 2"/>
    <property type="match status" value="1"/>
</dbReference>
<evidence type="ECO:0000256" key="1">
    <source>
        <dbReference type="ARBA" id="ARBA00001954"/>
    </source>
</evidence>
<keyword evidence="4" id="KW-0560">Oxidoreductase</keyword>
<evidence type="ECO:0000256" key="3">
    <source>
        <dbReference type="ARBA" id="ARBA00022964"/>
    </source>
</evidence>
<evidence type="ECO:0000256" key="2">
    <source>
        <dbReference type="ARBA" id="ARBA00022723"/>
    </source>
</evidence>